<protein>
    <submittedName>
        <fullName evidence="2">DinB superfamily protein</fullName>
    </submittedName>
</protein>
<organism evidence="2 3">
    <name type="scientific">Planctomicrobium piriforme</name>
    <dbReference type="NCBI Taxonomy" id="1576369"/>
    <lineage>
        <taxon>Bacteria</taxon>
        <taxon>Pseudomonadati</taxon>
        <taxon>Planctomycetota</taxon>
        <taxon>Planctomycetia</taxon>
        <taxon>Planctomycetales</taxon>
        <taxon>Planctomycetaceae</taxon>
        <taxon>Planctomicrobium</taxon>
    </lineage>
</organism>
<dbReference type="Proteomes" id="UP000199518">
    <property type="component" value="Unassembled WGS sequence"/>
</dbReference>
<evidence type="ECO:0000313" key="3">
    <source>
        <dbReference type="Proteomes" id="UP000199518"/>
    </source>
</evidence>
<dbReference type="STRING" id="1576369.SAMN05421753_11971"/>
<dbReference type="AlphaFoldDB" id="A0A1I3QYA3"/>
<feature type="domain" description="DinB-like" evidence="1">
    <location>
        <begin position="19"/>
        <end position="146"/>
    </location>
</feature>
<keyword evidence="3" id="KW-1185">Reference proteome</keyword>
<reference evidence="3" key="1">
    <citation type="submission" date="2016-10" db="EMBL/GenBank/DDBJ databases">
        <authorList>
            <person name="Varghese N."/>
            <person name="Submissions S."/>
        </authorList>
    </citation>
    <scope>NUCLEOTIDE SEQUENCE [LARGE SCALE GENOMIC DNA]</scope>
    <source>
        <strain evidence="3">DSM 26348</strain>
    </source>
</reference>
<evidence type="ECO:0000259" key="1">
    <source>
        <dbReference type="Pfam" id="PF12867"/>
    </source>
</evidence>
<evidence type="ECO:0000313" key="2">
    <source>
        <dbReference type="EMBL" id="SFJ38261.1"/>
    </source>
</evidence>
<dbReference type="Gene3D" id="1.20.120.450">
    <property type="entry name" value="dinb family like domain"/>
    <property type="match status" value="1"/>
</dbReference>
<dbReference type="EMBL" id="FOQD01000019">
    <property type="protein sequence ID" value="SFJ38261.1"/>
    <property type="molecule type" value="Genomic_DNA"/>
</dbReference>
<dbReference type="Pfam" id="PF12867">
    <property type="entry name" value="DinB_2"/>
    <property type="match status" value="1"/>
</dbReference>
<sequence>MTTNEALKLGIDSADMICLMYLQDLTDEEMMHRPAPGANHVKWQVGHLIASENMMIDGILPNSMPTLPVGFADMYSKQTAGLDDPKEFHTKEELLKVYREQRAATLAALAKLSPEQFDKPTSIDYAPTVGSMFSLQGAHWMMHSGQWAITRRQLGRPPLM</sequence>
<dbReference type="InterPro" id="IPR034660">
    <property type="entry name" value="DinB/YfiT-like"/>
</dbReference>
<dbReference type="InterPro" id="IPR024775">
    <property type="entry name" value="DinB-like"/>
</dbReference>
<gene>
    <name evidence="2" type="ORF">SAMN05421753_11971</name>
</gene>
<dbReference type="SUPFAM" id="SSF109854">
    <property type="entry name" value="DinB/YfiT-like putative metalloenzymes"/>
    <property type="match status" value="1"/>
</dbReference>
<dbReference type="RefSeq" id="WP_175517712.1">
    <property type="nucleotide sequence ID" value="NZ_FOQD01000019.1"/>
</dbReference>
<accession>A0A1I3QYA3</accession>
<proteinExistence type="predicted"/>
<name>A0A1I3QYA3_9PLAN</name>